<dbReference type="AlphaFoldDB" id="N1QNK5"/>
<dbReference type="InterPro" id="IPR013121">
    <property type="entry name" value="Fe_red_NAD-bd_6"/>
</dbReference>
<dbReference type="eggNOG" id="KOG0534">
    <property type="taxonomic scope" value="Eukaryota"/>
</dbReference>
<dbReference type="EMBL" id="KB456260">
    <property type="protein sequence ID" value="EMF17838.1"/>
    <property type="molecule type" value="Genomic_DNA"/>
</dbReference>
<feature type="compositionally biased region" description="Basic and acidic residues" evidence="3">
    <location>
        <begin position="56"/>
        <end position="66"/>
    </location>
</feature>
<dbReference type="InterPro" id="IPR017927">
    <property type="entry name" value="FAD-bd_FR_type"/>
</dbReference>
<dbReference type="PANTHER" id="PTHR46505:SF1">
    <property type="entry name" value="OXIDOREDUCTASE NAD-BINDING DOMAIN-CONTAINING PROTEIN 1"/>
    <property type="match status" value="1"/>
</dbReference>
<dbReference type="PANTHER" id="PTHR46505">
    <property type="entry name" value="OXIDOREDUCTASE NAD-BINDING DOMAIN-CONTAINING PROTEIN 1"/>
    <property type="match status" value="1"/>
</dbReference>
<keyword evidence="1" id="KW-0560">Oxidoreductase</keyword>
<dbReference type="PROSITE" id="PS51384">
    <property type="entry name" value="FAD_FR"/>
    <property type="match status" value="1"/>
</dbReference>
<dbReference type="GO" id="GO:0016491">
    <property type="term" value="F:oxidoreductase activity"/>
    <property type="evidence" value="ECO:0007669"/>
    <property type="project" value="UniProtKB-KW"/>
</dbReference>
<dbReference type="OMA" id="WIDFFIP"/>
<evidence type="ECO:0000256" key="2">
    <source>
        <dbReference type="ARBA" id="ARBA00023027"/>
    </source>
</evidence>
<dbReference type="InterPro" id="IPR052128">
    <property type="entry name" value="Oxidoreductase_NAD-binding"/>
</dbReference>
<dbReference type="Proteomes" id="UP000016931">
    <property type="component" value="Unassembled WGS sequence"/>
</dbReference>
<keyword evidence="2" id="KW-0520">NAD</keyword>
<name>N1QNK5_SPHMS</name>
<dbReference type="HOGENOM" id="CLU_003827_7_1_1"/>
<evidence type="ECO:0000259" key="4">
    <source>
        <dbReference type="PROSITE" id="PS51384"/>
    </source>
</evidence>
<feature type="domain" description="FAD-binding FR-type" evidence="4">
    <location>
        <begin position="67"/>
        <end position="189"/>
    </location>
</feature>
<dbReference type="GeneID" id="27900990"/>
<organism evidence="5 6">
    <name type="scientific">Sphaerulina musiva (strain SO2202)</name>
    <name type="common">Poplar stem canker fungus</name>
    <name type="synonym">Septoria musiva</name>
    <dbReference type="NCBI Taxonomy" id="692275"/>
    <lineage>
        <taxon>Eukaryota</taxon>
        <taxon>Fungi</taxon>
        <taxon>Dikarya</taxon>
        <taxon>Ascomycota</taxon>
        <taxon>Pezizomycotina</taxon>
        <taxon>Dothideomycetes</taxon>
        <taxon>Dothideomycetidae</taxon>
        <taxon>Mycosphaerellales</taxon>
        <taxon>Mycosphaerellaceae</taxon>
        <taxon>Sphaerulina</taxon>
    </lineage>
</organism>
<sequence>MLTRLGHYYRHYWPKAPSSLLSSPWKWKTSPGGISILPSRRRSMATINSSSSSIPHEQRTQAEPREPQIEPVVLSHIRQINDEIRLLRLSAVDPTHTIRFLPGQWVDTFLPTVRQAGGFTITSTPNEARPTSTRSSSSSSSSHSPPYLELAVQKSKNPPAQWLWRPMEDILGTQLAVRVGGSFTWPPPPGLLDTSAIERLVLVAGGVGINPLISIFTTLVRMPAQLRPPEMHFVYSTKTDPDLDVQKILFMPRLMDAIAMAADPNVTLAAFLTGLGNEGIIEHGKLPNRTYGRRFQEEDLVKALDGYKTSGFGPEHDRKNTVAYVCGPPKMTDEVVANLRSQPGMSDDRVLCEKWW</sequence>
<dbReference type="OrthoDB" id="436496at2759"/>
<dbReference type="Pfam" id="PF08030">
    <property type="entry name" value="NAD_binding_6"/>
    <property type="match status" value="1"/>
</dbReference>
<feature type="compositionally biased region" description="Low complexity" evidence="3">
    <location>
        <begin position="129"/>
        <end position="146"/>
    </location>
</feature>
<dbReference type="InterPro" id="IPR039261">
    <property type="entry name" value="FNR_nucleotide-bd"/>
</dbReference>
<dbReference type="Gene3D" id="3.40.50.80">
    <property type="entry name" value="Nucleotide-binding domain of ferredoxin-NADP reductase (FNR) module"/>
    <property type="match status" value="1"/>
</dbReference>
<evidence type="ECO:0000256" key="3">
    <source>
        <dbReference type="SAM" id="MobiDB-lite"/>
    </source>
</evidence>
<feature type="region of interest" description="Disordered" evidence="3">
    <location>
        <begin position="120"/>
        <end position="147"/>
    </location>
</feature>
<reference evidence="5 6" key="1">
    <citation type="journal article" date="2012" name="PLoS Pathog.">
        <title>Diverse lifestyles and strategies of plant pathogenesis encoded in the genomes of eighteen Dothideomycetes fungi.</title>
        <authorList>
            <person name="Ohm R.A."/>
            <person name="Feau N."/>
            <person name="Henrissat B."/>
            <person name="Schoch C.L."/>
            <person name="Horwitz B.A."/>
            <person name="Barry K.W."/>
            <person name="Condon B.J."/>
            <person name="Copeland A.C."/>
            <person name="Dhillon B."/>
            <person name="Glaser F."/>
            <person name="Hesse C.N."/>
            <person name="Kosti I."/>
            <person name="LaButti K."/>
            <person name="Lindquist E.A."/>
            <person name="Lucas S."/>
            <person name="Salamov A.A."/>
            <person name="Bradshaw R.E."/>
            <person name="Ciuffetti L."/>
            <person name="Hamelin R.C."/>
            <person name="Kema G.H.J."/>
            <person name="Lawrence C."/>
            <person name="Scott J.A."/>
            <person name="Spatafora J.W."/>
            <person name="Turgeon B.G."/>
            <person name="de Wit P.J.G.M."/>
            <person name="Zhong S."/>
            <person name="Goodwin S.B."/>
            <person name="Grigoriev I.V."/>
        </authorList>
    </citation>
    <scope>NUCLEOTIDE SEQUENCE [LARGE SCALE GENOMIC DNA]</scope>
    <source>
        <strain evidence="5 6">SO2202</strain>
    </source>
</reference>
<keyword evidence="6" id="KW-1185">Reference proteome</keyword>
<dbReference type="CDD" id="cd00322">
    <property type="entry name" value="FNR_like"/>
    <property type="match status" value="1"/>
</dbReference>
<evidence type="ECO:0000313" key="5">
    <source>
        <dbReference type="EMBL" id="EMF17838.1"/>
    </source>
</evidence>
<proteinExistence type="predicted"/>
<evidence type="ECO:0000313" key="6">
    <source>
        <dbReference type="Proteomes" id="UP000016931"/>
    </source>
</evidence>
<protein>
    <recommendedName>
        <fullName evidence="4">FAD-binding FR-type domain-containing protein</fullName>
    </recommendedName>
</protein>
<feature type="region of interest" description="Disordered" evidence="3">
    <location>
        <begin position="39"/>
        <end position="66"/>
    </location>
</feature>
<dbReference type="RefSeq" id="XP_016765959.1">
    <property type="nucleotide sequence ID" value="XM_016903853.1"/>
</dbReference>
<dbReference type="GO" id="GO:0005739">
    <property type="term" value="C:mitochondrion"/>
    <property type="evidence" value="ECO:0007669"/>
    <property type="project" value="TreeGrafter"/>
</dbReference>
<dbReference type="SUPFAM" id="SSF52343">
    <property type="entry name" value="Ferredoxin reductase-like, C-terminal NADP-linked domain"/>
    <property type="match status" value="1"/>
</dbReference>
<evidence type="ECO:0000256" key="1">
    <source>
        <dbReference type="ARBA" id="ARBA00023002"/>
    </source>
</evidence>
<dbReference type="SUPFAM" id="SSF63380">
    <property type="entry name" value="Riboflavin synthase domain-like"/>
    <property type="match status" value="1"/>
</dbReference>
<accession>N1QNK5</accession>
<dbReference type="InterPro" id="IPR017938">
    <property type="entry name" value="Riboflavin_synthase-like_b-brl"/>
</dbReference>
<gene>
    <name evidence="5" type="ORF">SEPMUDRAFT_146768</name>
</gene>
<dbReference type="STRING" id="692275.N1QNK5"/>